<dbReference type="GO" id="GO:0046872">
    <property type="term" value="F:metal ion binding"/>
    <property type="evidence" value="ECO:0007669"/>
    <property type="project" value="UniProtKB-KW"/>
</dbReference>
<gene>
    <name evidence="7" type="ORF">B0H16DRAFT_1537851</name>
</gene>
<keyword evidence="8" id="KW-1185">Reference proteome</keyword>
<dbReference type="SMART" id="SM01131">
    <property type="entry name" value="DHHA2"/>
    <property type="match status" value="1"/>
</dbReference>
<sequence length="487" mass="53279">MVYCPYLVLTGLTLMSTFKPSALRRLSAVLSTTKTPVPAPAGISTLASFLSKTKEEYLSDIRATPSKGGKWTVVMGNEAGDLDSVASSIAFAWVHSEIQKKPCIPLIQIARDDLNLRPENLYALNLAGIDKPHEQLLSTTDLDGIQPFPSHTFALVDHNRLGPSFSAGNKNPTVVAVIDHHEDEYLYKSAFPRHIEPAGSCSSHMANMYPTESDMPKELADLLLCAILVDTNGLITEGKARPVDYNAAATLIPRSSLRDTIHATVLSSLSKDSHALFSLIPEVKQLSGTLDAKKSDVSHLGAWDLLRRDYKEYTFTLRWHPSAPSIKAGLATVPVKLKTWGSDGRLEDAAQRWMAHQKLSVLGVLTSFRDNSWGKRGNGKHRREMAWFVRDGTETQMLPLDEVAARLWAGVEANRDVKVTRHKKMELAGVPSSVRARAYKQGNASATRKVTAPLLRSIMEAEADPEPKTEQLPAPDAAVTSRGGDSS</sequence>
<dbReference type="Gene3D" id="3.90.1640.10">
    <property type="entry name" value="inorganic pyrophosphatase (n-terminal core)"/>
    <property type="match status" value="1"/>
</dbReference>
<organism evidence="7 8">
    <name type="scientific">Mycena metata</name>
    <dbReference type="NCBI Taxonomy" id="1033252"/>
    <lineage>
        <taxon>Eukaryota</taxon>
        <taxon>Fungi</taxon>
        <taxon>Dikarya</taxon>
        <taxon>Basidiomycota</taxon>
        <taxon>Agaricomycotina</taxon>
        <taxon>Agaricomycetes</taxon>
        <taxon>Agaricomycetidae</taxon>
        <taxon>Agaricales</taxon>
        <taxon>Marasmiineae</taxon>
        <taxon>Mycenaceae</taxon>
        <taxon>Mycena</taxon>
    </lineage>
</organism>
<evidence type="ECO:0000256" key="3">
    <source>
        <dbReference type="ARBA" id="ARBA00022801"/>
    </source>
</evidence>
<dbReference type="SUPFAM" id="SSF64182">
    <property type="entry name" value="DHH phosphoesterases"/>
    <property type="match status" value="1"/>
</dbReference>
<dbReference type="Gene3D" id="3.10.310.20">
    <property type="entry name" value="DHHA2 domain"/>
    <property type="match status" value="1"/>
</dbReference>
<comment type="caution">
    <text evidence="7">The sequence shown here is derived from an EMBL/GenBank/DDBJ whole genome shotgun (WGS) entry which is preliminary data.</text>
</comment>
<dbReference type="InterPro" id="IPR001667">
    <property type="entry name" value="DDH_dom"/>
</dbReference>
<dbReference type="EMBL" id="JARKIB010000045">
    <property type="protein sequence ID" value="KAJ7757045.1"/>
    <property type="molecule type" value="Genomic_DNA"/>
</dbReference>
<accession>A0AAD7J4Q1</accession>
<evidence type="ECO:0000256" key="5">
    <source>
        <dbReference type="SAM" id="MobiDB-lite"/>
    </source>
</evidence>
<evidence type="ECO:0000313" key="8">
    <source>
        <dbReference type="Proteomes" id="UP001215598"/>
    </source>
</evidence>
<dbReference type="PANTHER" id="PTHR12112:SF39">
    <property type="entry name" value="EG:152A3.5 PROTEIN (FBGN0003116_PN PROTEIN)"/>
    <property type="match status" value="1"/>
</dbReference>
<evidence type="ECO:0000256" key="2">
    <source>
        <dbReference type="ARBA" id="ARBA00022723"/>
    </source>
</evidence>
<reference evidence="7" key="1">
    <citation type="submission" date="2023-03" db="EMBL/GenBank/DDBJ databases">
        <title>Massive genome expansion in bonnet fungi (Mycena s.s.) driven by repeated elements and novel gene families across ecological guilds.</title>
        <authorList>
            <consortium name="Lawrence Berkeley National Laboratory"/>
            <person name="Harder C.B."/>
            <person name="Miyauchi S."/>
            <person name="Viragh M."/>
            <person name="Kuo A."/>
            <person name="Thoen E."/>
            <person name="Andreopoulos B."/>
            <person name="Lu D."/>
            <person name="Skrede I."/>
            <person name="Drula E."/>
            <person name="Henrissat B."/>
            <person name="Morin E."/>
            <person name="Kohler A."/>
            <person name="Barry K."/>
            <person name="LaButti K."/>
            <person name="Morin E."/>
            <person name="Salamov A."/>
            <person name="Lipzen A."/>
            <person name="Mereny Z."/>
            <person name="Hegedus B."/>
            <person name="Baldrian P."/>
            <person name="Stursova M."/>
            <person name="Weitz H."/>
            <person name="Taylor A."/>
            <person name="Grigoriev I.V."/>
            <person name="Nagy L.G."/>
            <person name="Martin F."/>
            <person name="Kauserud H."/>
        </authorList>
    </citation>
    <scope>NUCLEOTIDE SEQUENCE</scope>
    <source>
        <strain evidence="7">CBHHK182m</strain>
    </source>
</reference>
<name>A0AAD7J4Q1_9AGAR</name>
<dbReference type="PANTHER" id="PTHR12112">
    <property type="entry name" value="BNIP - RELATED"/>
    <property type="match status" value="1"/>
</dbReference>
<feature type="non-terminal residue" evidence="7">
    <location>
        <position position="1"/>
    </location>
</feature>
<dbReference type="GO" id="GO:0004309">
    <property type="term" value="F:exopolyphosphatase activity"/>
    <property type="evidence" value="ECO:0007669"/>
    <property type="project" value="TreeGrafter"/>
</dbReference>
<dbReference type="Pfam" id="PF02833">
    <property type="entry name" value="DHHA2"/>
    <property type="match status" value="1"/>
</dbReference>
<keyword evidence="4" id="KW-0464">Manganese</keyword>
<dbReference type="AlphaFoldDB" id="A0AAD7J4Q1"/>
<dbReference type="GO" id="GO:0005737">
    <property type="term" value="C:cytoplasm"/>
    <property type="evidence" value="ECO:0007669"/>
    <property type="project" value="InterPro"/>
</dbReference>
<dbReference type="InterPro" id="IPR038763">
    <property type="entry name" value="DHH_sf"/>
</dbReference>
<comment type="cofactor">
    <cofactor evidence="1">
        <name>Mn(2+)</name>
        <dbReference type="ChEBI" id="CHEBI:29035"/>
    </cofactor>
</comment>
<evidence type="ECO:0000259" key="6">
    <source>
        <dbReference type="SMART" id="SM01131"/>
    </source>
</evidence>
<proteinExistence type="predicted"/>
<keyword evidence="2" id="KW-0479">Metal-binding</keyword>
<protein>
    <submittedName>
        <fullName evidence="7">Exopolyphosphatase</fullName>
    </submittedName>
</protein>
<feature type="region of interest" description="Disordered" evidence="5">
    <location>
        <begin position="459"/>
        <end position="487"/>
    </location>
</feature>
<dbReference type="InterPro" id="IPR038222">
    <property type="entry name" value="DHHA2_dom_sf"/>
</dbReference>
<dbReference type="InterPro" id="IPR004097">
    <property type="entry name" value="DHHA2"/>
</dbReference>
<evidence type="ECO:0000313" key="7">
    <source>
        <dbReference type="EMBL" id="KAJ7757045.1"/>
    </source>
</evidence>
<keyword evidence="3" id="KW-0378">Hydrolase</keyword>
<evidence type="ECO:0000256" key="4">
    <source>
        <dbReference type="ARBA" id="ARBA00023211"/>
    </source>
</evidence>
<feature type="domain" description="DHHA2" evidence="6">
    <location>
        <begin position="287"/>
        <end position="459"/>
    </location>
</feature>
<dbReference type="Pfam" id="PF01368">
    <property type="entry name" value="DHH"/>
    <property type="match status" value="1"/>
</dbReference>
<dbReference type="Proteomes" id="UP001215598">
    <property type="component" value="Unassembled WGS sequence"/>
</dbReference>
<evidence type="ECO:0000256" key="1">
    <source>
        <dbReference type="ARBA" id="ARBA00001936"/>
    </source>
</evidence>